<dbReference type="InterPro" id="IPR036380">
    <property type="entry name" value="Isochorismatase-like_sf"/>
</dbReference>
<accession>A0A448X9C3</accession>
<dbReference type="OrthoDB" id="269496at2759"/>
<dbReference type="EMBL" id="CAAALY010122815">
    <property type="protein sequence ID" value="VEL31478.1"/>
    <property type="molecule type" value="Genomic_DNA"/>
</dbReference>
<sequence>MSLGLGSTVPELGDLSGMPVIAKTRFSMITPELEKVIPIDTKSILLCGIETHVCIQQTALDFAEKGLDVHIIADACSSRNMVDR</sequence>
<feature type="domain" description="Isochorismatase-like" evidence="2">
    <location>
        <begin position="9"/>
        <end position="81"/>
    </location>
</feature>
<comment type="caution">
    <text evidence="3">The sequence shown here is derived from an EMBL/GenBank/DDBJ whole genome shotgun (WGS) entry which is preliminary data.</text>
</comment>
<dbReference type="Proteomes" id="UP000784294">
    <property type="component" value="Unassembled WGS sequence"/>
</dbReference>
<protein>
    <recommendedName>
        <fullName evidence="2">Isochorismatase-like domain-containing protein</fullName>
    </recommendedName>
</protein>
<comment type="similarity">
    <text evidence="1">Belongs to the isochorismatase family.</text>
</comment>
<keyword evidence="4" id="KW-1185">Reference proteome</keyword>
<dbReference type="PANTHER" id="PTHR14119:SF3">
    <property type="entry name" value="ISOCHORISMATASE DOMAIN-CONTAINING PROTEIN 2"/>
    <property type="match status" value="1"/>
</dbReference>
<gene>
    <name evidence="3" type="ORF">PXEA_LOCUS24918</name>
</gene>
<dbReference type="InterPro" id="IPR050993">
    <property type="entry name" value="Isochorismatase_domain"/>
</dbReference>
<dbReference type="PANTHER" id="PTHR14119">
    <property type="entry name" value="HYDROLASE"/>
    <property type="match status" value="1"/>
</dbReference>
<proteinExistence type="inferred from homology"/>
<dbReference type="SUPFAM" id="SSF52499">
    <property type="entry name" value="Isochorismatase-like hydrolases"/>
    <property type="match status" value="1"/>
</dbReference>
<evidence type="ECO:0000313" key="3">
    <source>
        <dbReference type="EMBL" id="VEL31478.1"/>
    </source>
</evidence>
<dbReference type="AlphaFoldDB" id="A0A448X9C3"/>
<organism evidence="3 4">
    <name type="scientific">Protopolystoma xenopodis</name>
    <dbReference type="NCBI Taxonomy" id="117903"/>
    <lineage>
        <taxon>Eukaryota</taxon>
        <taxon>Metazoa</taxon>
        <taxon>Spiralia</taxon>
        <taxon>Lophotrochozoa</taxon>
        <taxon>Platyhelminthes</taxon>
        <taxon>Monogenea</taxon>
        <taxon>Polyopisthocotylea</taxon>
        <taxon>Polystomatidea</taxon>
        <taxon>Polystomatidae</taxon>
        <taxon>Protopolystoma</taxon>
    </lineage>
</organism>
<evidence type="ECO:0000256" key="1">
    <source>
        <dbReference type="ARBA" id="ARBA00006336"/>
    </source>
</evidence>
<evidence type="ECO:0000313" key="4">
    <source>
        <dbReference type="Proteomes" id="UP000784294"/>
    </source>
</evidence>
<dbReference type="Pfam" id="PF00857">
    <property type="entry name" value="Isochorismatase"/>
    <property type="match status" value="1"/>
</dbReference>
<evidence type="ECO:0000259" key="2">
    <source>
        <dbReference type="Pfam" id="PF00857"/>
    </source>
</evidence>
<dbReference type="InterPro" id="IPR000868">
    <property type="entry name" value="Isochorismatase-like_dom"/>
</dbReference>
<name>A0A448X9C3_9PLAT</name>
<dbReference type="Gene3D" id="3.40.50.850">
    <property type="entry name" value="Isochorismatase-like"/>
    <property type="match status" value="1"/>
</dbReference>
<reference evidence="3" key="1">
    <citation type="submission" date="2018-11" db="EMBL/GenBank/DDBJ databases">
        <authorList>
            <consortium name="Pathogen Informatics"/>
        </authorList>
    </citation>
    <scope>NUCLEOTIDE SEQUENCE</scope>
</reference>